<keyword evidence="4" id="KW-1185">Reference proteome</keyword>
<dbReference type="PROSITE" id="PS00330">
    <property type="entry name" value="HEMOLYSIN_CALCIUM"/>
    <property type="match status" value="3"/>
</dbReference>
<dbReference type="EMBL" id="SRRZ01000016">
    <property type="protein sequence ID" value="NQE33533.1"/>
    <property type="molecule type" value="Genomic_DNA"/>
</dbReference>
<dbReference type="Proteomes" id="UP000702425">
    <property type="component" value="Unassembled WGS sequence"/>
</dbReference>
<gene>
    <name evidence="3" type="primary">cya_9</name>
    <name evidence="3" type="ORF">E5S67_01252</name>
</gene>
<evidence type="ECO:0000256" key="1">
    <source>
        <dbReference type="ARBA" id="ARBA00004613"/>
    </source>
</evidence>
<dbReference type="InterPro" id="IPR001343">
    <property type="entry name" value="Hemolysn_Ca-bd"/>
</dbReference>
<dbReference type="PANTHER" id="PTHR38340:SF1">
    <property type="entry name" value="S-LAYER PROTEIN"/>
    <property type="match status" value="1"/>
</dbReference>
<dbReference type="InterPro" id="IPR011049">
    <property type="entry name" value="Serralysin-like_metalloprot_C"/>
</dbReference>
<organism evidence="3 4">
    <name type="scientific">Microcoleus asticus IPMA8</name>
    <dbReference type="NCBI Taxonomy" id="2563858"/>
    <lineage>
        <taxon>Bacteria</taxon>
        <taxon>Bacillati</taxon>
        <taxon>Cyanobacteriota</taxon>
        <taxon>Cyanophyceae</taxon>
        <taxon>Oscillatoriophycideae</taxon>
        <taxon>Oscillatoriales</taxon>
        <taxon>Microcoleaceae</taxon>
        <taxon>Microcoleus</taxon>
        <taxon>Microcoleus asticus</taxon>
    </lineage>
</organism>
<keyword evidence="2" id="KW-0964">Secreted</keyword>
<evidence type="ECO:0000313" key="3">
    <source>
        <dbReference type="EMBL" id="NQE33533.1"/>
    </source>
</evidence>
<evidence type="ECO:0000313" key="4">
    <source>
        <dbReference type="Proteomes" id="UP000702425"/>
    </source>
</evidence>
<sequence>MTTLDDNPNQLDLNLPGLGPDTVFAGAGADFVRTSTLGGSLIFGQADNDTLVSVGPNDTLYGGEDEDSIRSQRTPAFLFGEAGSDTIVAEARATVAGGLGEDILQGTVEANLMFGNQGADTILGGAQRGDSLYGGKDNDAIGFFIAGGGNNLSLQGGLGIGFAGNEGSNYLRGDLGDDLVVGINVRDTLFGGRGNDTLRGVASSSYLSGDNDDDILVITNSTQSSPFTSQVITIGIERTTLIGGGGNDSLYGAIGEFGAGRNFFDGGDGNDTIRVFAAQDTALGGGGDDFIVSSTVVAVSSVGASSAFPGFAGRSLLDGGVGNDTIVAAFSTDTMVGGDGNDSLSGSFTQASGGDGNDTLDATKAIFAGTGTALITLDGGLGGDLLIGYTNPTGSTFTVTNLMNGGEGSDTFIFGSQRDRVIGNFAGNDIISYATGVTFSGTVANFITDTLGSNFITGGNGTDVITTGSGDDILFGDSSNATTTFGDDTLDGGGGNDTILGGFGKDYLIGGDGNDSLGGGPGADTLLGGSGNDSFYYNNFGEGESGSGPDQIGDFVVGQDKFILQFNSFPGVSAVEGTNRLSSRSFLVLESGAYTSSFGPAGAAASDAFLFYENGTGRLGFDPDGTAGANPGVTLAILNGRPGITASDITLI</sequence>
<proteinExistence type="predicted"/>
<dbReference type="Gene3D" id="2.150.10.10">
    <property type="entry name" value="Serralysin-like metalloprotease, C-terminal"/>
    <property type="match status" value="4"/>
</dbReference>
<accession>A0ABX2CTS4</accession>
<comment type="caution">
    <text evidence="3">The sequence shown here is derived from an EMBL/GenBank/DDBJ whole genome shotgun (WGS) entry which is preliminary data.</text>
</comment>
<dbReference type="RefSeq" id="WP_172186208.1">
    <property type="nucleotide sequence ID" value="NZ_CAWPPK010000068.1"/>
</dbReference>
<dbReference type="SUPFAM" id="SSF51120">
    <property type="entry name" value="beta-Roll"/>
    <property type="match status" value="3"/>
</dbReference>
<dbReference type="InterPro" id="IPR050557">
    <property type="entry name" value="RTX_toxin/Mannuronan_C5-epim"/>
</dbReference>
<name>A0ABX2CTS4_9CYAN</name>
<dbReference type="InterPro" id="IPR018511">
    <property type="entry name" value="Hemolysin-typ_Ca-bd_CS"/>
</dbReference>
<dbReference type="PANTHER" id="PTHR38340">
    <property type="entry name" value="S-LAYER PROTEIN"/>
    <property type="match status" value="1"/>
</dbReference>
<evidence type="ECO:0000256" key="2">
    <source>
        <dbReference type="ARBA" id="ARBA00022525"/>
    </source>
</evidence>
<comment type="subcellular location">
    <subcellularLocation>
        <location evidence="1">Secreted</location>
    </subcellularLocation>
</comment>
<protein>
    <submittedName>
        <fullName evidence="3">Bifunctional hemolysin/adenylate cyclase</fullName>
    </submittedName>
</protein>
<dbReference type="Pfam" id="PF00353">
    <property type="entry name" value="HemolysinCabind"/>
    <property type="match status" value="12"/>
</dbReference>
<reference evidence="3 4" key="1">
    <citation type="journal article" date="2020" name="Sci. Rep.">
        <title>A novel cyanobacterial geosmin producer, revising GeoA distribution and dispersion patterns in Bacteria.</title>
        <authorList>
            <person name="Churro C."/>
            <person name="Semedo-Aguiar A.P."/>
            <person name="Silva A.D."/>
            <person name="Pereira-Leal J.B."/>
            <person name="Leite R.B."/>
        </authorList>
    </citation>
    <scope>NUCLEOTIDE SEQUENCE [LARGE SCALE GENOMIC DNA]</scope>
    <source>
        <strain evidence="3 4">IPMA8</strain>
    </source>
</reference>
<dbReference type="PRINTS" id="PR00313">
    <property type="entry name" value="CABNDNGRPT"/>
</dbReference>